<evidence type="ECO:0000256" key="1">
    <source>
        <dbReference type="SAM" id="SignalP"/>
    </source>
</evidence>
<dbReference type="Gene3D" id="3.10.450.10">
    <property type="match status" value="1"/>
</dbReference>
<feature type="chain" id="PRO_5044000486" description="Cystatin domain-containing protein" evidence="1">
    <location>
        <begin position="26"/>
        <end position="159"/>
    </location>
</feature>
<dbReference type="EMBL" id="JACTNZ010000006">
    <property type="protein sequence ID" value="KAG5543545.1"/>
    <property type="molecule type" value="Genomic_DNA"/>
</dbReference>
<organism evidence="2 3">
    <name type="scientific">Rhododendron griersonianum</name>
    <dbReference type="NCBI Taxonomy" id="479676"/>
    <lineage>
        <taxon>Eukaryota</taxon>
        <taxon>Viridiplantae</taxon>
        <taxon>Streptophyta</taxon>
        <taxon>Embryophyta</taxon>
        <taxon>Tracheophyta</taxon>
        <taxon>Spermatophyta</taxon>
        <taxon>Magnoliopsida</taxon>
        <taxon>eudicotyledons</taxon>
        <taxon>Gunneridae</taxon>
        <taxon>Pentapetalae</taxon>
        <taxon>asterids</taxon>
        <taxon>Ericales</taxon>
        <taxon>Ericaceae</taxon>
        <taxon>Ericoideae</taxon>
        <taxon>Rhodoreae</taxon>
        <taxon>Rhododendron</taxon>
    </lineage>
</organism>
<dbReference type="AlphaFoldDB" id="A0AAV6JTT8"/>
<evidence type="ECO:0008006" key="4">
    <source>
        <dbReference type="Google" id="ProtNLM"/>
    </source>
</evidence>
<evidence type="ECO:0000313" key="2">
    <source>
        <dbReference type="EMBL" id="KAG5543545.1"/>
    </source>
</evidence>
<protein>
    <recommendedName>
        <fullName evidence="4">Cystatin domain-containing protein</fullName>
    </recommendedName>
</protein>
<dbReference type="SUPFAM" id="SSF54403">
    <property type="entry name" value="Cystatin/monellin"/>
    <property type="match status" value="1"/>
</dbReference>
<comment type="caution">
    <text evidence="2">The sequence shown here is derived from an EMBL/GenBank/DDBJ whole genome shotgun (WGS) entry which is preliminary data.</text>
</comment>
<evidence type="ECO:0000313" key="3">
    <source>
        <dbReference type="Proteomes" id="UP000823749"/>
    </source>
</evidence>
<sequence length="159" mass="17779">MKLAFATFLVVSLVLSSFLLETANAGSSKPVQLRPLPGGLWTLEQVEDIAKLALDKYNEDNNLQKKYQFVKFLKANYTSSIRALEYYITFEAKDVDDQRRRKSGTWVDLCCSLVDLDVGVTTAIVGLTTATETTLVFERSRTATTIEWLETIATEEGPT</sequence>
<dbReference type="InterPro" id="IPR006525">
    <property type="entry name" value="Cystatin-related_pln"/>
</dbReference>
<dbReference type="PANTHER" id="PTHR31260">
    <property type="entry name" value="CYSTATIN/MONELLIN SUPERFAMILY PROTEIN"/>
    <property type="match status" value="1"/>
</dbReference>
<feature type="signal peptide" evidence="1">
    <location>
        <begin position="1"/>
        <end position="25"/>
    </location>
</feature>
<reference evidence="2 3" key="1">
    <citation type="submission" date="2020-08" db="EMBL/GenBank/DDBJ databases">
        <title>Plant Genome Project.</title>
        <authorList>
            <person name="Zhang R.-G."/>
        </authorList>
    </citation>
    <scope>NUCLEOTIDE SEQUENCE [LARGE SCALE GENOMIC DNA]</scope>
    <source>
        <strain evidence="2">WSP0</strain>
        <tissue evidence="2">Leaf</tissue>
    </source>
</reference>
<keyword evidence="1" id="KW-0732">Signal</keyword>
<dbReference type="NCBIfam" id="TIGR01638">
    <property type="entry name" value="Atha_cystat_rel"/>
    <property type="match status" value="1"/>
</dbReference>
<dbReference type="InterPro" id="IPR046350">
    <property type="entry name" value="Cystatin_sf"/>
</dbReference>
<keyword evidence="3" id="KW-1185">Reference proteome</keyword>
<accession>A0AAV6JTT8</accession>
<dbReference type="PANTHER" id="PTHR31260:SF28">
    <property type="entry name" value="CYSTATIN DOMAIN PROTEIN"/>
    <property type="match status" value="1"/>
</dbReference>
<proteinExistence type="predicted"/>
<dbReference type="Proteomes" id="UP000823749">
    <property type="component" value="Chromosome 6"/>
</dbReference>
<dbReference type="InterPro" id="IPR006462">
    <property type="entry name" value="MS5"/>
</dbReference>
<name>A0AAV6JTT8_9ERIC</name>
<gene>
    <name evidence="2" type="ORF">RHGRI_016322</name>
</gene>